<organism evidence="3 4">
    <name type="scientific">Chryseobacterium gambrini</name>
    <dbReference type="NCBI Taxonomy" id="373672"/>
    <lineage>
        <taxon>Bacteria</taxon>
        <taxon>Pseudomonadati</taxon>
        <taxon>Bacteroidota</taxon>
        <taxon>Flavobacteriia</taxon>
        <taxon>Flavobacteriales</taxon>
        <taxon>Weeksellaceae</taxon>
        <taxon>Chryseobacterium group</taxon>
        <taxon>Chryseobacterium</taxon>
    </lineage>
</organism>
<evidence type="ECO:0000256" key="1">
    <source>
        <dbReference type="SAM" id="Phobius"/>
    </source>
</evidence>
<keyword evidence="1" id="KW-1133">Transmembrane helix</keyword>
<reference evidence="3" key="1">
    <citation type="submission" date="2023-06" db="EMBL/GenBank/DDBJ databases">
        <title>Two Chryseobacterium gambrini strains from China.</title>
        <authorList>
            <person name="Zeng J."/>
            <person name="Wu Y."/>
        </authorList>
    </citation>
    <scope>NUCLEOTIDE SEQUENCE</scope>
    <source>
        <strain evidence="3">SQ219</strain>
    </source>
</reference>
<dbReference type="InterPro" id="IPR025408">
    <property type="entry name" value="DUF4134"/>
</dbReference>
<proteinExistence type="predicted"/>
<dbReference type="RefSeq" id="WP_214588902.1">
    <property type="nucleotide sequence ID" value="NZ_JAUHGV010000002.1"/>
</dbReference>
<protein>
    <submittedName>
        <fullName evidence="3">DUF4134 domain-containing protein</fullName>
    </submittedName>
</protein>
<feature type="signal peptide" evidence="2">
    <location>
        <begin position="1"/>
        <end position="24"/>
    </location>
</feature>
<accession>A0AAJ1R356</accession>
<evidence type="ECO:0000256" key="2">
    <source>
        <dbReference type="SAM" id="SignalP"/>
    </source>
</evidence>
<sequence>MKKSRQKILLALLFISLISNGAFGQGNGAAGIQEATQMVTSYFDPATKLIYAIGAVVGLIGGVKVYNKFSSGDPDTSKTAASWFGACIFLIVAATILRSFFL</sequence>
<dbReference type="AlphaFoldDB" id="A0AAJ1R356"/>
<feature type="transmembrane region" description="Helical" evidence="1">
    <location>
        <begin position="48"/>
        <end position="67"/>
    </location>
</feature>
<dbReference type="Pfam" id="PF13572">
    <property type="entry name" value="DUF4134"/>
    <property type="match status" value="1"/>
</dbReference>
<keyword evidence="1" id="KW-0472">Membrane</keyword>
<feature type="chain" id="PRO_5042520860" evidence="2">
    <location>
        <begin position="25"/>
        <end position="102"/>
    </location>
</feature>
<keyword evidence="2" id="KW-0732">Signal</keyword>
<feature type="transmembrane region" description="Helical" evidence="1">
    <location>
        <begin position="79"/>
        <end position="101"/>
    </location>
</feature>
<gene>
    <name evidence="3" type="ORF">QX233_03160</name>
</gene>
<name>A0AAJ1R356_9FLAO</name>
<dbReference type="EMBL" id="JAUHGV010000002">
    <property type="protein sequence ID" value="MDN4011454.1"/>
    <property type="molecule type" value="Genomic_DNA"/>
</dbReference>
<evidence type="ECO:0000313" key="3">
    <source>
        <dbReference type="EMBL" id="MDN4011454.1"/>
    </source>
</evidence>
<comment type="caution">
    <text evidence="3">The sequence shown here is derived from an EMBL/GenBank/DDBJ whole genome shotgun (WGS) entry which is preliminary data.</text>
</comment>
<dbReference type="Proteomes" id="UP001225933">
    <property type="component" value="Unassembled WGS sequence"/>
</dbReference>
<keyword evidence="1" id="KW-0812">Transmembrane</keyword>
<evidence type="ECO:0000313" key="4">
    <source>
        <dbReference type="Proteomes" id="UP001225933"/>
    </source>
</evidence>